<dbReference type="PANTHER" id="PTHR11601">
    <property type="entry name" value="CYSTEINE DESULFURYLASE FAMILY MEMBER"/>
    <property type="match status" value="1"/>
</dbReference>
<gene>
    <name evidence="12" type="ORF">GCM10010918_24390</name>
</gene>
<evidence type="ECO:0000256" key="5">
    <source>
        <dbReference type="ARBA" id="ARBA00022723"/>
    </source>
</evidence>
<comment type="similarity">
    <text evidence="2">Belongs to the class-V pyridoxal-phosphate-dependent aminotransferase family. NifS/IscS subfamily.</text>
</comment>
<evidence type="ECO:0000313" key="12">
    <source>
        <dbReference type="EMBL" id="GGG68563.1"/>
    </source>
</evidence>
<keyword evidence="8" id="KW-0411">Iron-sulfur</keyword>
<dbReference type="GO" id="GO:0031071">
    <property type="term" value="F:cysteine desulfurase activity"/>
    <property type="evidence" value="ECO:0007669"/>
    <property type="project" value="UniProtKB-EC"/>
</dbReference>
<dbReference type="InterPro" id="IPR015421">
    <property type="entry name" value="PyrdxlP-dep_Trfase_major"/>
</dbReference>
<dbReference type="PIRSF" id="PIRSF005572">
    <property type="entry name" value="NifS"/>
    <property type="match status" value="1"/>
</dbReference>
<organism evidence="12 13">
    <name type="scientific">Paenibacillus radicis</name>
    <name type="common">ex Gao et al. 2016</name>
    <dbReference type="NCBI Taxonomy" id="1737354"/>
    <lineage>
        <taxon>Bacteria</taxon>
        <taxon>Bacillati</taxon>
        <taxon>Bacillota</taxon>
        <taxon>Bacilli</taxon>
        <taxon>Bacillales</taxon>
        <taxon>Paenibacillaceae</taxon>
        <taxon>Paenibacillus</taxon>
    </lineage>
</organism>
<evidence type="ECO:0000256" key="2">
    <source>
        <dbReference type="ARBA" id="ARBA00006490"/>
    </source>
</evidence>
<evidence type="ECO:0000256" key="9">
    <source>
        <dbReference type="ARBA" id="ARBA00050776"/>
    </source>
</evidence>
<reference evidence="12 13" key="1">
    <citation type="journal article" date="2014" name="Int. J. Syst. Evol. Microbiol.">
        <title>Complete genome sequence of Corynebacterium casei LMG S-19264T (=DSM 44701T), isolated from a smear-ripened cheese.</title>
        <authorList>
            <consortium name="US DOE Joint Genome Institute (JGI-PGF)"/>
            <person name="Walter F."/>
            <person name="Albersmeier A."/>
            <person name="Kalinowski J."/>
            <person name="Ruckert C."/>
        </authorList>
    </citation>
    <scope>NUCLEOTIDE SEQUENCE [LARGE SCALE GENOMIC DNA]</scope>
    <source>
        <strain evidence="12 13">CGMCC 1.15286</strain>
    </source>
</reference>
<dbReference type="EMBL" id="BMHY01000004">
    <property type="protein sequence ID" value="GGG68563.1"/>
    <property type="molecule type" value="Genomic_DNA"/>
</dbReference>
<keyword evidence="7" id="KW-0408">Iron</keyword>
<dbReference type="EC" id="2.8.1.7" evidence="3"/>
<dbReference type="InterPro" id="IPR000192">
    <property type="entry name" value="Aminotrans_V_dom"/>
</dbReference>
<dbReference type="Gene3D" id="3.40.640.10">
    <property type="entry name" value="Type I PLP-dependent aspartate aminotransferase-like (Major domain)"/>
    <property type="match status" value="1"/>
</dbReference>
<dbReference type="InterPro" id="IPR020578">
    <property type="entry name" value="Aminotrans_V_PyrdxlP_BS"/>
</dbReference>
<dbReference type="PANTHER" id="PTHR11601:SF34">
    <property type="entry name" value="CYSTEINE DESULFURASE"/>
    <property type="match status" value="1"/>
</dbReference>
<dbReference type="RefSeq" id="WP_188889462.1">
    <property type="nucleotide sequence ID" value="NZ_BMHY01000004.1"/>
</dbReference>
<dbReference type="InterPro" id="IPR015422">
    <property type="entry name" value="PyrdxlP-dep_Trfase_small"/>
</dbReference>
<dbReference type="GO" id="GO:0046872">
    <property type="term" value="F:metal ion binding"/>
    <property type="evidence" value="ECO:0007669"/>
    <property type="project" value="UniProtKB-KW"/>
</dbReference>
<dbReference type="PROSITE" id="PS00595">
    <property type="entry name" value="AA_TRANSFER_CLASS_5"/>
    <property type="match status" value="1"/>
</dbReference>
<evidence type="ECO:0000313" key="13">
    <source>
        <dbReference type="Proteomes" id="UP000600247"/>
    </source>
</evidence>
<accession>A0A917H602</accession>
<comment type="caution">
    <text evidence="12">The sequence shown here is derived from an EMBL/GenBank/DDBJ whole genome shotgun (WGS) entry which is preliminary data.</text>
</comment>
<evidence type="ECO:0000256" key="4">
    <source>
        <dbReference type="ARBA" id="ARBA00022679"/>
    </source>
</evidence>
<dbReference type="InterPro" id="IPR015424">
    <property type="entry name" value="PyrdxlP-dep_Trfase"/>
</dbReference>
<evidence type="ECO:0000259" key="11">
    <source>
        <dbReference type="Pfam" id="PF00266"/>
    </source>
</evidence>
<evidence type="ECO:0000256" key="10">
    <source>
        <dbReference type="RuleBase" id="RU004504"/>
    </source>
</evidence>
<keyword evidence="6" id="KW-0663">Pyridoxal phosphate</keyword>
<keyword evidence="5" id="KW-0479">Metal-binding</keyword>
<keyword evidence="13" id="KW-1185">Reference proteome</keyword>
<name>A0A917H602_9BACL</name>
<evidence type="ECO:0000256" key="3">
    <source>
        <dbReference type="ARBA" id="ARBA00012239"/>
    </source>
</evidence>
<dbReference type="Pfam" id="PF00266">
    <property type="entry name" value="Aminotran_5"/>
    <property type="match status" value="1"/>
</dbReference>
<dbReference type="AlphaFoldDB" id="A0A917H602"/>
<evidence type="ECO:0000256" key="7">
    <source>
        <dbReference type="ARBA" id="ARBA00023004"/>
    </source>
</evidence>
<comment type="cofactor">
    <cofactor evidence="1 10">
        <name>pyridoxal 5'-phosphate</name>
        <dbReference type="ChEBI" id="CHEBI:597326"/>
    </cofactor>
</comment>
<dbReference type="NCBIfam" id="NF002806">
    <property type="entry name" value="PRK02948.1"/>
    <property type="match status" value="1"/>
</dbReference>
<feature type="domain" description="Aminotransferase class V" evidence="11">
    <location>
        <begin position="4"/>
        <end position="361"/>
    </location>
</feature>
<dbReference type="SUPFAM" id="SSF53383">
    <property type="entry name" value="PLP-dependent transferases"/>
    <property type="match status" value="1"/>
</dbReference>
<dbReference type="InterPro" id="IPR016454">
    <property type="entry name" value="Cysteine_dSase"/>
</dbReference>
<dbReference type="FunFam" id="3.40.640.10:FF:000084">
    <property type="entry name" value="IscS-like cysteine desulfurase"/>
    <property type="match status" value="1"/>
</dbReference>
<evidence type="ECO:0000256" key="8">
    <source>
        <dbReference type="ARBA" id="ARBA00023014"/>
    </source>
</evidence>
<dbReference type="Proteomes" id="UP000600247">
    <property type="component" value="Unassembled WGS sequence"/>
</dbReference>
<proteinExistence type="inferred from homology"/>
<evidence type="ECO:0000256" key="1">
    <source>
        <dbReference type="ARBA" id="ARBA00001933"/>
    </source>
</evidence>
<dbReference type="Gene3D" id="3.90.1150.10">
    <property type="entry name" value="Aspartate Aminotransferase, domain 1"/>
    <property type="match status" value="1"/>
</dbReference>
<evidence type="ECO:0000256" key="6">
    <source>
        <dbReference type="ARBA" id="ARBA00022898"/>
    </source>
</evidence>
<dbReference type="GO" id="GO:0051536">
    <property type="term" value="F:iron-sulfur cluster binding"/>
    <property type="evidence" value="ECO:0007669"/>
    <property type="project" value="UniProtKB-KW"/>
</dbReference>
<sequence length="374" mass="40024">MRQIYLDYNASTPIAPEVVDAMYPYLKGSYGNPSSSHWASAGVKEAIQTARANVAALLNCDPDEIVFTSGGSESNNHALKGVYYALKEKGNHIITTTVEHPAILNPCSFLERLGAEVTYVEVDETGCVSPEAIEAAITDQTILITVMHANNEVGSIQPLRDIAQIAAKHNIVFHTDAAQSAGKIPVHVDELGVDLLSVAGHKLYAPKGIGALYVRRGTLIESFTHGAGHERGMRAGTENVPYIVALGKAAELAMQAQEGQSLQILGQYLLEQLYARFGSLVQLNGSPVNRLPNTVNVSFVGYDGNNILSKIPQVAASTGSACHAGLTTISPVLKAMQVDESTARGAIRFSVGRYTKKEELDEALLLLEKAISEN</sequence>
<keyword evidence="4" id="KW-0808">Transferase</keyword>
<comment type="catalytic activity">
    <reaction evidence="9">
        <text>(sulfur carrier)-H + L-cysteine = (sulfur carrier)-SH + L-alanine</text>
        <dbReference type="Rhea" id="RHEA:43892"/>
        <dbReference type="Rhea" id="RHEA-COMP:14737"/>
        <dbReference type="Rhea" id="RHEA-COMP:14739"/>
        <dbReference type="ChEBI" id="CHEBI:29917"/>
        <dbReference type="ChEBI" id="CHEBI:35235"/>
        <dbReference type="ChEBI" id="CHEBI:57972"/>
        <dbReference type="ChEBI" id="CHEBI:64428"/>
        <dbReference type="EC" id="2.8.1.7"/>
    </reaction>
</comment>
<protein>
    <recommendedName>
        <fullName evidence="3">cysteine desulfurase</fullName>
        <ecNumber evidence="3">2.8.1.7</ecNumber>
    </recommendedName>
</protein>